<dbReference type="OrthoDB" id="6583604at2759"/>
<feature type="chain" id="PRO_5014354899" description="Bee-milk protein" evidence="4">
    <location>
        <begin position="23"/>
        <end position="379"/>
    </location>
</feature>
<organism evidence="5 6">
    <name type="scientific">Cryptotermes secundus</name>
    <dbReference type="NCBI Taxonomy" id="105785"/>
    <lineage>
        <taxon>Eukaryota</taxon>
        <taxon>Metazoa</taxon>
        <taxon>Ecdysozoa</taxon>
        <taxon>Arthropoda</taxon>
        <taxon>Hexapoda</taxon>
        <taxon>Insecta</taxon>
        <taxon>Pterygota</taxon>
        <taxon>Neoptera</taxon>
        <taxon>Polyneoptera</taxon>
        <taxon>Dictyoptera</taxon>
        <taxon>Blattodea</taxon>
        <taxon>Blattoidea</taxon>
        <taxon>Termitoidae</taxon>
        <taxon>Kalotermitidae</taxon>
        <taxon>Cryptotermitinae</taxon>
        <taxon>Cryptotermes</taxon>
    </lineage>
</organism>
<dbReference type="Proteomes" id="UP000235965">
    <property type="component" value="Unassembled WGS sequence"/>
</dbReference>
<dbReference type="InterPro" id="IPR011042">
    <property type="entry name" value="6-blade_b-propeller_TolB-like"/>
</dbReference>
<dbReference type="PANTHER" id="PTHR10009:SF6">
    <property type="entry name" value="FI16876P1"/>
    <property type="match status" value="1"/>
</dbReference>
<keyword evidence="6" id="KW-1185">Reference proteome</keyword>
<name>A0A2J7Q3P0_9NEOP</name>
<comment type="caution">
    <text evidence="5">The sequence shown here is derived from an EMBL/GenBank/DDBJ whole genome shotgun (WGS) entry which is preliminary data.</text>
</comment>
<evidence type="ECO:0000313" key="5">
    <source>
        <dbReference type="EMBL" id="PNF23202.1"/>
    </source>
</evidence>
<dbReference type="GO" id="GO:0005576">
    <property type="term" value="C:extracellular region"/>
    <property type="evidence" value="ECO:0007669"/>
    <property type="project" value="UniProtKB-SubCell"/>
</dbReference>
<dbReference type="FunCoup" id="A0A2J7Q3P0">
    <property type="interactions" value="22"/>
</dbReference>
<comment type="subcellular location">
    <subcellularLocation>
        <location evidence="1">Secreted</location>
    </subcellularLocation>
</comment>
<feature type="signal peptide" evidence="4">
    <location>
        <begin position="1"/>
        <end position="22"/>
    </location>
</feature>
<comment type="similarity">
    <text evidence="2">Belongs to the major royal jelly protein family.</text>
</comment>
<protein>
    <recommendedName>
        <fullName evidence="7">Bee-milk protein</fullName>
    </recommendedName>
</protein>
<dbReference type="PROSITE" id="PS51257">
    <property type="entry name" value="PROKAR_LIPOPROTEIN"/>
    <property type="match status" value="1"/>
</dbReference>
<evidence type="ECO:0000256" key="4">
    <source>
        <dbReference type="SAM" id="SignalP"/>
    </source>
</evidence>
<proteinExistence type="inferred from homology"/>
<evidence type="ECO:0000256" key="3">
    <source>
        <dbReference type="ARBA" id="ARBA00022525"/>
    </source>
</evidence>
<dbReference type="AlphaFoldDB" id="A0A2J7Q3P0"/>
<dbReference type="InParanoid" id="A0A2J7Q3P0"/>
<dbReference type="STRING" id="105785.A0A2J7Q3P0"/>
<dbReference type="FunFam" id="2.120.10.30:FF:000053">
    <property type="entry name" value="protein yellow"/>
    <property type="match status" value="1"/>
</dbReference>
<accession>A0A2J7Q3P0</accession>
<dbReference type="Gene3D" id="2.120.10.30">
    <property type="entry name" value="TolB, C-terminal domain"/>
    <property type="match status" value="1"/>
</dbReference>
<keyword evidence="3" id="KW-0964">Secreted</keyword>
<dbReference type="Pfam" id="PF03022">
    <property type="entry name" value="MRJP"/>
    <property type="match status" value="1"/>
</dbReference>
<reference evidence="5 6" key="1">
    <citation type="submission" date="2017-12" db="EMBL/GenBank/DDBJ databases">
        <title>Hemimetabolous genomes reveal molecular basis of termite eusociality.</title>
        <authorList>
            <person name="Harrison M.C."/>
            <person name="Jongepier E."/>
            <person name="Robertson H.M."/>
            <person name="Arning N."/>
            <person name="Bitard-Feildel T."/>
            <person name="Chao H."/>
            <person name="Childers C.P."/>
            <person name="Dinh H."/>
            <person name="Doddapaneni H."/>
            <person name="Dugan S."/>
            <person name="Gowin J."/>
            <person name="Greiner C."/>
            <person name="Han Y."/>
            <person name="Hu H."/>
            <person name="Hughes D.S.T."/>
            <person name="Huylmans A.-K."/>
            <person name="Kemena C."/>
            <person name="Kremer L.P.M."/>
            <person name="Lee S.L."/>
            <person name="Lopez-Ezquerra A."/>
            <person name="Mallet L."/>
            <person name="Monroy-Kuhn J.M."/>
            <person name="Moser A."/>
            <person name="Murali S.C."/>
            <person name="Muzny D.M."/>
            <person name="Otani S."/>
            <person name="Piulachs M.-D."/>
            <person name="Poelchau M."/>
            <person name="Qu J."/>
            <person name="Schaub F."/>
            <person name="Wada-Katsumata A."/>
            <person name="Worley K.C."/>
            <person name="Xie Q."/>
            <person name="Ylla G."/>
            <person name="Poulsen M."/>
            <person name="Gibbs R.A."/>
            <person name="Schal C."/>
            <person name="Richards S."/>
            <person name="Belles X."/>
            <person name="Korb J."/>
            <person name="Bornberg-Bauer E."/>
        </authorList>
    </citation>
    <scope>NUCLEOTIDE SEQUENCE [LARGE SCALE GENOMIC DNA]</scope>
    <source>
        <tissue evidence="5">Whole body</tissue>
    </source>
</reference>
<evidence type="ECO:0000313" key="6">
    <source>
        <dbReference type="Proteomes" id="UP000235965"/>
    </source>
</evidence>
<dbReference type="SUPFAM" id="SSF101898">
    <property type="entry name" value="NHL repeat"/>
    <property type="match status" value="1"/>
</dbReference>
<gene>
    <name evidence="5" type="ORF">B7P43_G02724</name>
</gene>
<keyword evidence="4" id="KW-0732">Signal</keyword>
<dbReference type="PANTHER" id="PTHR10009">
    <property type="entry name" value="PROTEIN YELLOW-RELATED"/>
    <property type="match status" value="1"/>
</dbReference>
<dbReference type="EMBL" id="NEVH01019065">
    <property type="protein sequence ID" value="PNF23202.1"/>
    <property type="molecule type" value="Genomic_DNA"/>
</dbReference>
<evidence type="ECO:0000256" key="1">
    <source>
        <dbReference type="ARBA" id="ARBA00004613"/>
    </source>
</evidence>
<dbReference type="InterPro" id="IPR017996">
    <property type="entry name" value="MRJP/yellow-related"/>
</dbReference>
<evidence type="ECO:0008006" key="7">
    <source>
        <dbReference type="Google" id="ProtNLM"/>
    </source>
</evidence>
<evidence type="ECO:0000256" key="2">
    <source>
        <dbReference type="ARBA" id="ARBA00009127"/>
    </source>
</evidence>
<sequence>MKYLPHWFIAIATSTLICCVSGSCNKQLLPDLNFMLNGDNLDWPCSSTKSIYTSSGRYISQHVIITRVQIHKDEAIVLTPRYKTGVPFTVGKISLKSKNSHPAITPFPCWSLQEEGNCQALQSAVDIFLDVQDILWVLDVGIVNTLEQPIRRCPPKIVAINTKTGKVIKTIDLSESVSSVSRLQYIVVEYDKEGRCFVYVSDAATRAILVYDVANSRGYRVVLPRAVTQGSARKDVLYLALIRKSCGTNVLYFTYLSSGHLFSVKTHYLHRGSARGTVVDVGQKNGNLVVLGTDNGSAMFFRLRGESNIYMWNTETSFKSENFLLVQKGNECRLATHVVPGYKRLMWVLESNFHDYIQNNVGCAGASVSLHPLVKTCES</sequence>